<dbReference type="PROSITE" id="PS51125">
    <property type="entry name" value="NHL"/>
    <property type="match status" value="2"/>
</dbReference>
<dbReference type="NCBIfam" id="TIGR04183">
    <property type="entry name" value="Por_Secre_tail"/>
    <property type="match status" value="1"/>
</dbReference>
<feature type="repeat" description="NHL" evidence="2">
    <location>
        <begin position="115"/>
        <end position="146"/>
    </location>
</feature>
<feature type="domain" description="Teneurin NHL" evidence="4">
    <location>
        <begin position="106"/>
        <end position="156"/>
    </location>
</feature>
<dbReference type="RefSeq" id="WP_111629640.1">
    <property type="nucleotide sequence ID" value="NZ_QLMC01000004.1"/>
</dbReference>
<organism evidence="5 6">
    <name type="scientific">Larkinella arboricola</name>
    <dbReference type="NCBI Taxonomy" id="643671"/>
    <lineage>
        <taxon>Bacteria</taxon>
        <taxon>Pseudomonadati</taxon>
        <taxon>Bacteroidota</taxon>
        <taxon>Cytophagia</taxon>
        <taxon>Cytophagales</taxon>
        <taxon>Spirosomataceae</taxon>
        <taxon>Larkinella</taxon>
    </lineage>
</organism>
<accession>A0A327X0Y2</accession>
<evidence type="ECO:0000256" key="1">
    <source>
        <dbReference type="ARBA" id="ARBA00022737"/>
    </source>
</evidence>
<evidence type="ECO:0000313" key="5">
    <source>
        <dbReference type="EMBL" id="RAJ95859.1"/>
    </source>
</evidence>
<sequence>MTHFLHSFSRFQRVSCAFTLTVCFTLGITSGLFAQTISTIAGNGTLGFSGDGGLAINARLRNPQDVAVDAQGNLFVADTDNNRIRKVAPNGVISTVAGTGSAGFNGDGKTAISANLNRPSGVAVDAQGNLFIADRLNQRIRKVDASGMISTVAGSGTRGFAGDGGAATSARLADPQNITLDAQGNLFIADSENNRIRKVSTNGIISTVAGNGTADFSGDGGPATNAALYVPQGVAVDGQGNIYIADLLNLRVRKVTTNGIINTVAGNGSTGYNGDNQAATSASLDIPQNVMVDPQNNLFIADILNHRVRKVTSNGIINTVVGSGVQGFSGDGGVATSACLYRPASMAVDAQNNLFIVDSQNHRIRKVTAQSVTLSVVSFSLINADTDQEIKVLTPGEQLNLATLPTRNLNIRANTSPTTVGSVVMQLSGRQNRTQTETEAPYALFNDTDGDYKSWTPYTGNYSLTVTPYTGPKGTGTSGQPLTLSFSVIDQPSGARLNMRGESTSAEQVLYYPNPFRDSFTVKLQGQENAPIMIYDQQGRLIWQRTEGQQEQRVELDNRLQTGMYLMQVGVGPKAKRYKLIKSR</sequence>
<gene>
    <name evidence="5" type="ORF">LX87_03609</name>
</gene>
<feature type="domain" description="Teneurin NHL" evidence="4">
    <location>
        <begin position="161"/>
        <end position="211"/>
    </location>
</feature>
<keyword evidence="1" id="KW-0677">Repeat</keyword>
<feature type="repeat" description="NHL" evidence="2">
    <location>
        <begin position="60"/>
        <end position="90"/>
    </location>
</feature>
<dbReference type="AlphaFoldDB" id="A0A327X0Y2"/>
<feature type="domain" description="Teneurin NHL" evidence="4">
    <location>
        <begin position="49"/>
        <end position="99"/>
    </location>
</feature>
<reference evidence="5 6" key="1">
    <citation type="submission" date="2018-06" db="EMBL/GenBank/DDBJ databases">
        <title>Genomic Encyclopedia of Archaeal and Bacterial Type Strains, Phase II (KMG-II): from individual species to whole genera.</title>
        <authorList>
            <person name="Goeker M."/>
        </authorList>
    </citation>
    <scope>NUCLEOTIDE SEQUENCE [LARGE SCALE GENOMIC DNA]</scope>
    <source>
        <strain evidence="5 6">DSM 21851</strain>
    </source>
</reference>
<dbReference type="InterPro" id="IPR011042">
    <property type="entry name" value="6-blade_b-propeller_TolB-like"/>
</dbReference>
<comment type="caution">
    <text evidence="5">The sequence shown here is derived from an EMBL/GenBank/DDBJ whole genome shotgun (WGS) entry which is preliminary data.</text>
</comment>
<dbReference type="SUPFAM" id="SSF101898">
    <property type="entry name" value="NHL repeat"/>
    <property type="match status" value="1"/>
</dbReference>
<evidence type="ECO:0000259" key="4">
    <source>
        <dbReference type="Pfam" id="PF25021"/>
    </source>
</evidence>
<keyword evidence="6" id="KW-1185">Reference proteome</keyword>
<dbReference type="PANTHER" id="PTHR46388:SF2">
    <property type="entry name" value="NHL REPEAT-CONTAINING PROTEIN 2"/>
    <property type="match status" value="1"/>
</dbReference>
<proteinExistence type="predicted"/>
<dbReference type="Pfam" id="PF18962">
    <property type="entry name" value="Por_Secre_tail"/>
    <property type="match status" value="1"/>
</dbReference>
<name>A0A327X0Y2_LARAB</name>
<dbReference type="OrthoDB" id="791543at2"/>
<dbReference type="Proteomes" id="UP000248790">
    <property type="component" value="Unassembled WGS sequence"/>
</dbReference>
<dbReference type="InterPro" id="IPR026444">
    <property type="entry name" value="Secre_tail"/>
</dbReference>
<dbReference type="PANTHER" id="PTHR46388">
    <property type="entry name" value="NHL REPEAT-CONTAINING PROTEIN 2"/>
    <property type="match status" value="1"/>
</dbReference>
<dbReference type="Pfam" id="PF25021">
    <property type="entry name" value="TEN_NHL"/>
    <property type="match status" value="4"/>
</dbReference>
<evidence type="ECO:0000256" key="2">
    <source>
        <dbReference type="PROSITE-ProRule" id="PRU00504"/>
    </source>
</evidence>
<dbReference type="EMBL" id="QLMC01000004">
    <property type="protein sequence ID" value="RAJ95859.1"/>
    <property type="molecule type" value="Genomic_DNA"/>
</dbReference>
<evidence type="ECO:0000313" key="6">
    <source>
        <dbReference type="Proteomes" id="UP000248790"/>
    </source>
</evidence>
<dbReference type="InterPro" id="IPR001258">
    <property type="entry name" value="NHL_repeat"/>
</dbReference>
<dbReference type="Gene3D" id="2.120.10.30">
    <property type="entry name" value="TolB, C-terminal domain"/>
    <property type="match status" value="3"/>
</dbReference>
<dbReference type="CDD" id="cd14953">
    <property type="entry name" value="NHL_like_1"/>
    <property type="match status" value="1"/>
</dbReference>
<evidence type="ECO:0000259" key="3">
    <source>
        <dbReference type="Pfam" id="PF18962"/>
    </source>
</evidence>
<dbReference type="InterPro" id="IPR056822">
    <property type="entry name" value="TEN_NHL"/>
</dbReference>
<protein>
    <submittedName>
        <fullName evidence="5">Putative secreted protein (Por secretion system target)</fullName>
    </submittedName>
</protein>
<feature type="domain" description="Teneurin NHL" evidence="4">
    <location>
        <begin position="217"/>
        <end position="267"/>
    </location>
</feature>
<feature type="domain" description="Secretion system C-terminal sorting" evidence="3">
    <location>
        <begin position="512"/>
        <end position="579"/>
    </location>
</feature>
<dbReference type="Pfam" id="PF01436">
    <property type="entry name" value="NHL"/>
    <property type="match status" value="1"/>
</dbReference>